<evidence type="ECO:0000256" key="5">
    <source>
        <dbReference type="ARBA" id="ARBA00022692"/>
    </source>
</evidence>
<reference evidence="10 11" key="1">
    <citation type="submission" date="2016-04" db="EMBL/GenBank/DDBJ databases">
        <title>Complete genome sequence of Thermococcus siculi type strain RG-20.</title>
        <authorList>
            <person name="Oger P.M."/>
        </authorList>
    </citation>
    <scope>NUCLEOTIDE SEQUENCE [LARGE SCALE GENOMIC DNA]</scope>
    <source>
        <strain evidence="10 11">RG-20</strain>
    </source>
</reference>
<feature type="transmembrane region" description="Helical" evidence="8">
    <location>
        <begin position="280"/>
        <end position="297"/>
    </location>
</feature>
<dbReference type="PANTHER" id="PTHR33908:SF11">
    <property type="entry name" value="MEMBRANE PROTEIN"/>
    <property type="match status" value="1"/>
</dbReference>
<organism evidence="10 11">
    <name type="scientific">Thermococcus siculi</name>
    <dbReference type="NCBI Taxonomy" id="72803"/>
    <lineage>
        <taxon>Archaea</taxon>
        <taxon>Methanobacteriati</taxon>
        <taxon>Methanobacteriota</taxon>
        <taxon>Thermococci</taxon>
        <taxon>Thermococcales</taxon>
        <taxon>Thermococcaceae</taxon>
        <taxon>Thermococcus</taxon>
    </lineage>
</organism>
<feature type="transmembrane region" description="Helical" evidence="8">
    <location>
        <begin position="83"/>
        <end position="103"/>
    </location>
</feature>
<feature type="transmembrane region" description="Helical" evidence="8">
    <location>
        <begin position="343"/>
        <end position="362"/>
    </location>
</feature>
<evidence type="ECO:0000256" key="4">
    <source>
        <dbReference type="ARBA" id="ARBA00022679"/>
    </source>
</evidence>
<keyword evidence="4 10" id="KW-0808">Transferase</keyword>
<evidence type="ECO:0000313" key="11">
    <source>
        <dbReference type="Proteomes" id="UP000250125"/>
    </source>
</evidence>
<dbReference type="PANTHER" id="PTHR33908">
    <property type="entry name" value="MANNOSYLTRANSFERASE YKCB-RELATED"/>
    <property type="match status" value="1"/>
</dbReference>
<evidence type="ECO:0000313" key="10">
    <source>
        <dbReference type="EMBL" id="ASJ08684.1"/>
    </source>
</evidence>
<gene>
    <name evidence="10" type="ORF">A3L11_05360</name>
</gene>
<evidence type="ECO:0000256" key="8">
    <source>
        <dbReference type="SAM" id="Phobius"/>
    </source>
</evidence>
<evidence type="ECO:0000256" key="3">
    <source>
        <dbReference type="ARBA" id="ARBA00022676"/>
    </source>
</evidence>
<sequence>MEKRSLIPVIPFILALTAGALTFPPWSTLTYDGALYIDIARNLARDITDFTYQGVYMMYRPPLYPYTLSVLFRFAPLDTHLTAARLVSLLSFALTAVLVSLLARELLMGEAKAILASLFYIFNPLAFTMATRELVHSEFTLFYTLAIYLLYTGRKRGSEARIYGAFVAAGLAILTRYTGLSIIAVFLAYLWLTEHWDWVKRREYWIGFALLVLTLSPWLYMGHVYYGGAFRPFSVASRVVTLDRPVSVSDFFKLLMEDVGRVLIALAALGFLKLRKDDEGWLLISWLFMGLAGILTVTHKETRFITFLSPAIAVMAVLGVEVIADALGLAARKAGVSISENKAGIIVLVLSLLLLVPVGTQARDLKDSWNLMGKGETEVMMYALDSYPASRLLVSPRLYTVAGYYYPGASVDMVLDRKAVKERIAEGYYDLIVLREPSPHLNIEESGNYILVKEFYGGKFKLYLRKEN</sequence>
<feature type="transmembrane region" description="Helical" evidence="8">
    <location>
        <begin position="134"/>
        <end position="151"/>
    </location>
</feature>
<evidence type="ECO:0000259" key="9">
    <source>
        <dbReference type="Pfam" id="PF13231"/>
    </source>
</evidence>
<protein>
    <submittedName>
        <fullName evidence="10">Glycosyltransferase</fullName>
    </submittedName>
</protein>
<feature type="transmembrane region" description="Helical" evidence="8">
    <location>
        <begin position="163"/>
        <end position="192"/>
    </location>
</feature>
<dbReference type="KEGG" id="tsl:A3L11_05360"/>
<keyword evidence="11" id="KW-1185">Reference proteome</keyword>
<dbReference type="EMBL" id="CP015103">
    <property type="protein sequence ID" value="ASJ08684.1"/>
    <property type="molecule type" value="Genomic_DNA"/>
</dbReference>
<accession>A0A2Z2MPV1</accession>
<name>A0A2Z2MPV1_9EURY</name>
<keyword evidence="5 8" id="KW-0812">Transmembrane</keyword>
<proteinExistence type="predicted"/>
<dbReference type="OrthoDB" id="98609at2157"/>
<dbReference type="InterPro" id="IPR050297">
    <property type="entry name" value="LipidA_mod_glycosyltrf_83"/>
</dbReference>
<keyword evidence="3" id="KW-0328">Glycosyltransferase</keyword>
<dbReference type="Proteomes" id="UP000250125">
    <property type="component" value="Chromosome"/>
</dbReference>
<comment type="subcellular location">
    <subcellularLocation>
        <location evidence="1">Cell membrane</location>
        <topology evidence="1">Multi-pass membrane protein</topology>
    </subcellularLocation>
</comment>
<feature type="transmembrane region" description="Helical" evidence="8">
    <location>
        <begin position="204"/>
        <end position="221"/>
    </location>
</feature>
<dbReference type="InterPro" id="IPR038731">
    <property type="entry name" value="RgtA/B/C-like"/>
</dbReference>
<dbReference type="RefSeq" id="WP_088855922.1">
    <property type="nucleotide sequence ID" value="NZ_CP015103.1"/>
</dbReference>
<feature type="domain" description="Glycosyltransferase RgtA/B/C/D-like" evidence="9">
    <location>
        <begin position="60"/>
        <end position="220"/>
    </location>
</feature>
<keyword evidence="2" id="KW-1003">Cell membrane</keyword>
<dbReference type="GO" id="GO:0016763">
    <property type="term" value="F:pentosyltransferase activity"/>
    <property type="evidence" value="ECO:0007669"/>
    <property type="project" value="TreeGrafter"/>
</dbReference>
<dbReference type="GO" id="GO:0008610">
    <property type="term" value="P:lipid biosynthetic process"/>
    <property type="evidence" value="ECO:0007669"/>
    <property type="project" value="UniProtKB-ARBA"/>
</dbReference>
<evidence type="ECO:0000256" key="6">
    <source>
        <dbReference type="ARBA" id="ARBA00022989"/>
    </source>
</evidence>
<dbReference type="AlphaFoldDB" id="A0A2Z2MPV1"/>
<keyword evidence="6 8" id="KW-1133">Transmembrane helix</keyword>
<feature type="transmembrane region" description="Helical" evidence="8">
    <location>
        <begin position="304"/>
        <end position="323"/>
    </location>
</feature>
<dbReference type="GeneID" id="33317644"/>
<evidence type="ECO:0000256" key="2">
    <source>
        <dbReference type="ARBA" id="ARBA00022475"/>
    </source>
</evidence>
<evidence type="ECO:0000256" key="1">
    <source>
        <dbReference type="ARBA" id="ARBA00004651"/>
    </source>
</evidence>
<dbReference type="Pfam" id="PF13231">
    <property type="entry name" value="PMT_2"/>
    <property type="match status" value="1"/>
</dbReference>
<evidence type="ECO:0000256" key="7">
    <source>
        <dbReference type="ARBA" id="ARBA00023136"/>
    </source>
</evidence>
<keyword evidence="7 8" id="KW-0472">Membrane</keyword>
<dbReference type="GO" id="GO:0005886">
    <property type="term" value="C:plasma membrane"/>
    <property type="evidence" value="ECO:0007669"/>
    <property type="project" value="UniProtKB-SubCell"/>
</dbReference>